<evidence type="ECO:0000259" key="2">
    <source>
        <dbReference type="Pfam" id="PF12146"/>
    </source>
</evidence>
<sequence>MQKIIFSFFKIAIILYVLLCSVLYFFQEKIIFLPTKLNPNFQFKFNPSFEERNFITSDGKKLNGLLFKAENSKGLIFYLHGNAGNLSSWGFAAETYTRLHYDVFILDYRGYGKSEGKIKNQQQLFDDVTLVYNTLKKEYVENSIIITGYSIGSGIASYLAGTNHPNMLILQAPYYNLSDMMRQKMPFIPTFILKYKLENNLYLQNCNCPVYLFHGKEDTIIPFQSSQKLQKECKCVSQLILLDNLGHNGMNENSMYQSEIEKILQ</sequence>
<dbReference type="Proteomes" id="UP000431264">
    <property type="component" value="Unassembled WGS sequence"/>
</dbReference>
<accession>A0A6I4IFY8</accession>
<dbReference type="Gene3D" id="3.40.50.1820">
    <property type="entry name" value="alpha/beta hydrolase"/>
    <property type="match status" value="1"/>
</dbReference>
<keyword evidence="1" id="KW-0812">Transmembrane</keyword>
<keyword evidence="3" id="KW-0378">Hydrolase</keyword>
<comment type="caution">
    <text evidence="3">The sequence shown here is derived from an EMBL/GenBank/DDBJ whole genome shotgun (WGS) entry which is preliminary data.</text>
</comment>
<proteinExistence type="predicted"/>
<dbReference type="PANTHER" id="PTHR12277">
    <property type="entry name" value="ALPHA/BETA HYDROLASE DOMAIN-CONTAINING PROTEIN"/>
    <property type="match status" value="1"/>
</dbReference>
<organism evidence="3 4">
    <name type="scientific">Flavobacterium profundi</name>
    <dbReference type="NCBI Taxonomy" id="1774945"/>
    <lineage>
        <taxon>Bacteria</taxon>
        <taxon>Pseudomonadati</taxon>
        <taxon>Bacteroidota</taxon>
        <taxon>Flavobacteriia</taxon>
        <taxon>Flavobacteriales</taxon>
        <taxon>Flavobacteriaceae</taxon>
        <taxon>Flavobacterium</taxon>
    </lineage>
</organism>
<evidence type="ECO:0000256" key="1">
    <source>
        <dbReference type="SAM" id="Phobius"/>
    </source>
</evidence>
<protein>
    <submittedName>
        <fullName evidence="3">Alpha/beta fold hydrolase</fullName>
    </submittedName>
</protein>
<dbReference type="PANTHER" id="PTHR12277:SF81">
    <property type="entry name" value="PROTEIN ABHD13"/>
    <property type="match status" value="1"/>
</dbReference>
<dbReference type="EMBL" id="WQLW01000002">
    <property type="protein sequence ID" value="MVO08524.1"/>
    <property type="molecule type" value="Genomic_DNA"/>
</dbReference>
<keyword evidence="4" id="KW-1185">Reference proteome</keyword>
<keyword evidence="1" id="KW-1133">Transmembrane helix</keyword>
<keyword evidence="1" id="KW-0472">Membrane</keyword>
<dbReference type="InterPro" id="IPR022742">
    <property type="entry name" value="Hydrolase_4"/>
</dbReference>
<evidence type="ECO:0000313" key="4">
    <source>
        <dbReference type="Proteomes" id="UP000431264"/>
    </source>
</evidence>
<reference evidence="4" key="1">
    <citation type="submission" date="2019-05" db="EMBL/GenBank/DDBJ databases">
        <title>Flavobacterium profundi sp. nov., isolated from a deep-sea seamount.</title>
        <authorList>
            <person name="Zhang D.-C."/>
        </authorList>
    </citation>
    <scope>NUCLEOTIDE SEQUENCE [LARGE SCALE GENOMIC DNA]</scope>
    <source>
        <strain evidence="4">TP390</strain>
    </source>
</reference>
<gene>
    <name evidence="3" type="ORF">GOQ30_05015</name>
</gene>
<dbReference type="RefSeq" id="WP_140996909.1">
    <property type="nucleotide sequence ID" value="NZ_VDCZ01000002.1"/>
</dbReference>
<dbReference type="AlphaFoldDB" id="A0A6I4IFY8"/>
<feature type="domain" description="Serine aminopeptidase S33" evidence="2">
    <location>
        <begin position="71"/>
        <end position="188"/>
    </location>
</feature>
<dbReference type="GO" id="GO:0016787">
    <property type="term" value="F:hydrolase activity"/>
    <property type="evidence" value="ECO:0007669"/>
    <property type="project" value="UniProtKB-KW"/>
</dbReference>
<dbReference type="OrthoDB" id="9777090at2"/>
<feature type="transmembrane region" description="Helical" evidence="1">
    <location>
        <begin position="7"/>
        <end position="26"/>
    </location>
</feature>
<evidence type="ECO:0000313" key="3">
    <source>
        <dbReference type="EMBL" id="MVO08524.1"/>
    </source>
</evidence>
<dbReference type="InterPro" id="IPR029058">
    <property type="entry name" value="AB_hydrolase_fold"/>
</dbReference>
<dbReference type="SUPFAM" id="SSF53474">
    <property type="entry name" value="alpha/beta-Hydrolases"/>
    <property type="match status" value="1"/>
</dbReference>
<dbReference type="Pfam" id="PF12146">
    <property type="entry name" value="Hydrolase_4"/>
    <property type="match status" value="1"/>
</dbReference>
<name>A0A6I4IFY8_9FLAO</name>